<reference evidence="2 3" key="1">
    <citation type="submission" date="2015-03" db="EMBL/GenBank/DDBJ databases">
        <title>Draft genome of the nematode, Opisthorchis viverrini.</title>
        <authorList>
            <person name="Mitreva M."/>
        </authorList>
    </citation>
    <scope>NUCLEOTIDE SEQUENCE [LARGE SCALE GENOMIC DNA]</scope>
    <source>
        <strain evidence="2">Khon Kaen</strain>
    </source>
</reference>
<dbReference type="InterPro" id="IPR045573">
    <property type="entry name" value="Fut8_N_cat"/>
</dbReference>
<dbReference type="Proteomes" id="UP000243686">
    <property type="component" value="Unassembled WGS sequence"/>
</dbReference>
<evidence type="ECO:0000313" key="2">
    <source>
        <dbReference type="EMBL" id="OON21053.1"/>
    </source>
</evidence>
<feature type="domain" description="Alpha-(1,6)-fucosyltransferase N- and catalytic" evidence="1">
    <location>
        <begin position="32"/>
        <end position="128"/>
    </location>
</feature>
<organism evidence="2 3">
    <name type="scientific">Opisthorchis viverrini</name>
    <name type="common">Southeast Asian liver fluke</name>
    <dbReference type="NCBI Taxonomy" id="6198"/>
    <lineage>
        <taxon>Eukaryota</taxon>
        <taxon>Metazoa</taxon>
        <taxon>Spiralia</taxon>
        <taxon>Lophotrochozoa</taxon>
        <taxon>Platyhelminthes</taxon>
        <taxon>Trematoda</taxon>
        <taxon>Digenea</taxon>
        <taxon>Opisthorchiida</taxon>
        <taxon>Opisthorchiata</taxon>
        <taxon>Opisthorchiidae</taxon>
        <taxon>Opisthorchis</taxon>
    </lineage>
</organism>
<dbReference type="AlphaFoldDB" id="A0A1S8X3I9"/>
<accession>A0A1S8X3I9</accession>
<name>A0A1S8X3I9_OPIVI</name>
<keyword evidence="3" id="KW-1185">Reference proteome</keyword>
<dbReference type="Pfam" id="PF19745">
    <property type="entry name" value="FUT8_N_cat"/>
    <property type="match status" value="1"/>
</dbReference>
<evidence type="ECO:0000259" key="1">
    <source>
        <dbReference type="Pfam" id="PF19745"/>
    </source>
</evidence>
<protein>
    <recommendedName>
        <fullName evidence="1">Alpha-(1,6)-fucosyltransferase N- and catalytic domain-containing protein</fullName>
    </recommendedName>
</protein>
<gene>
    <name evidence="2" type="ORF">X801_03051</name>
</gene>
<proteinExistence type="predicted"/>
<sequence length="128" mass="14671">MRYFKTIAFLLISLWMIVLMYISFGGLHSPLGHAHEVLRNRAINFAREIFFAVTASLKEINQSLANNSQVGREAVLASVESLRERVDEMTQHLEIDLDGLGRVDHLAENRKRELDRLGALVQQRLEKL</sequence>
<evidence type="ECO:0000313" key="3">
    <source>
        <dbReference type="Proteomes" id="UP000243686"/>
    </source>
</evidence>
<dbReference type="EMBL" id="KV892306">
    <property type="protein sequence ID" value="OON21053.1"/>
    <property type="molecule type" value="Genomic_DNA"/>
</dbReference>
<feature type="non-terminal residue" evidence="2">
    <location>
        <position position="128"/>
    </location>
</feature>